<dbReference type="Proteomes" id="UP000324222">
    <property type="component" value="Unassembled WGS sequence"/>
</dbReference>
<sequence length="154" mass="17332">MWSRRQNPLIWYDKEARGVFNRAARPPDTAPSPTVPHTRSPARRNHMIMPIIRRGYLANQTPAAHQRGRRHAPAGNIILNREEESSAPQYMMVMRMLMVVVVVEGNSNLFLLPSLSPKSHFFTPPTAEAPPLSLLLSLGPSLPPRRARTIMPSI</sequence>
<organism evidence="1 2">
    <name type="scientific">Portunus trituberculatus</name>
    <name type="common">Swimming crab</name>
    <name type="synonym">Neptunus trituberculatus</name>
    <dbReference type="NCBI Taxonomy" id="210409"/>
    <lineage>
        <taxon>Eukaryota</taxon>
        <taxon>Metazoa</taxon>
        <taxon>Ecdysozoa</taxon>
        <taxon>Arthropoda</taxon>
        <taxon>Crustacea</taxon>
        <taxon>Multicrustacea</taxon>
        <taxon>Malacostraca</taxon>
        <taxon>Eumalacostraca</taxon>
        <taxon>Eucarida</taxon>
        <taxon>Decapoda</taxon>
        <taxon>Pleocyemata</taxon>
        <taxon>Brachyura</taxon>
        <taxon>Eubrachyura</taxon>
        <taxon>Portunoidea</taxon>
        <taxon>Portunidae</taxon>
        <taxon>Portuninae</taxon>
        <taxon>Portunus</taxon>
    </lineage>
</organism>
<evidence type="ECO:0000313" key="2">
    <source>
        <dbReference type="Proteomes" id="UP000324222"/>
    </source>
</evidence>
<reference evidence="1 2" key="1">
    <citation type="submission" date="2019-05" db="EMBL/GenBank/DDBJ databases">
        <title>Another draft genome of Portunus trituberculatus and its Hox gene families provides insights of decapod evolution.</title>
        <authorList>
            <person name="Jeong J.-H."/>
            <person name="Song I."/>
            <person name="Kim S."/>
            <person name="Choi T."/>
            <person name="Kim D."/>
            <person name="Ryu S."/>
            <person name="Kim W."/>
        </authorList>
    </citation>
    <scope>NUCLEOTIDE SEQUENCE [LARGE SCALE GENOMIC DNA]</scope>
    <source>
        <tissue evidence="1">Muscle</tissue>
    </source>
</reference>
<evidence type="ECO:0000313" key="1">
    <source>
        <dbReference type="EMBL" id="MPC66662.1"/>
    </source>
</evidence>
<name>A0A5B7H6J2_PORTR</name>
<accession>A0A5B7H6J2</accession>
<protein>
    <submittedName>
        <fullName evidence="1">Uncharacterized protein</fullName>
    </submittedName>
</protein>
<dbReference type="EMBL" id="VSRR010025083">
    <property type="protein sequence ID" value="MPC66662.1"/>
    <property type="molecule type" value="Genomic_DNA"/>
</dbReference>
<proteinExistence type="predicted"/>
<keyword evidence="2" id="KW-1185">Reference proteome</keyword>
<comment type="caution">
    <text evidence="1">The sequence shown here is derived from an EMBL/GenBank/DDBJ whole genome shotgun (WGS) entry which is preliminary data.</text>
</comment>
<dbReference type="AlphaFoldDB" id="A0A5B7H6J2"/>
<gene>
    <name evidence="1" type="ORF">E2C01_060813</name>
</gene>